<feature type="compositionally biased region" description="Polar residues" evidence="1">
    <location>
        <begin position="1"/>
        <end position="12"/>
    </location>
</feature>
<dbReference type="RefSeq" id="WP_004998933.1">
    <property type="nucleotide sequence ID" value="NZ_MKKK01000003.1"/>
</dbReference>
<feature type="region of interest" description="Disordered" evidence="1">
    <location>
        <begin position="1"/>
        <end position="30"/>
    </location>
</feature>
<dbReference type="AlphaFoldDB" id="A0A1E7RES1"/>
<evidence type="ECO:0000313" key="3">
    <source>
        <dbReference type="EMBL" id="OEY97796.1"/>
    </source>
</evidence>
<evidence type="ECO:0000256" key="1">
    <source>
        <dbReference type="SAM" id="MobiDB-lite"/>
    </source>
</evidence>
<sequence>MTTNSKTKTAGNPNWRKGMNSPNPQGRPKGIIDKRMKVNQSLLADADDIAKVVIQSALSGDMQAASLVLSRIAPTLKAQTETVQFELDATASVTEQAQSVLQAIADGNVAPDVGKQIIEAINALNGIRQIDELEQRINALEKH</sequence>
<dbReference type="STRING" id="1262585.BJI46_07805"/>
<feature type="domain" description="DUF5681" evidence="2">
    <location>
        <begin position="15"/>
        <end position="74"/>
    </location>
</feature>
<name>A0A1E7RES1_9GAMM</name>
<dbReference type="InterPro" id="IPR043736">
    <property type="entry name" value="DUF5681"/>
</dbReference>
<dbReference type="Proteomes" id="UP000185895">
    <property type="component" value="Unassembled WGS sequence"/>
</dbReference>
<protein>
    <recommendedName>
        <fullName evidence="2">DUF5681 domain-containing protein</fullName>
    </recommendedName>
</protein>
<accession>A0A1E7RES1</accession>
<proteinExistence type="predicted"/>
<organism evidence="3 4">
    <name type="scientific">Acinetobacter qingfengensis</name>
    <dbReference type="NCBI Taxonomy" id="1262585"/>
    <lineage>
        <taxon>Bacteria</taxon>
        <taxon>Pseudomonadati</taxon>
        <taxon>Pseudomonadota</taxon>
        <taxon>Gammaproteobacteria</taxon>
        <taxon>Moraxellales</taxon>
        <taxon>Moraxellaceae</taxon>
        <taxon>Acinetobacter</taxon>
    </lineage>
</organism>
<dbReference type="EMBL" id="MKKK01000003">
    <property type="protein sequence ID" value="OEY97796.1"/>
    <property type="molecule type" value="Genomic_DNA"/>
</dbReference>
<gene>
    <name evidence="3" type="ORF">BJI46_07805</name>
</gene>
<dbReference type="Pfam" id="PF18932">
    <property type="entry name" value="DUF5681"/>
    <property type="match status" value="1"/>
</dbReference>
<evidence type="ECO:0000313" key="4">
    <source>
        <dbReference type="Proteomes" id="UP000185895"/>
    </source>
</evidence>
<comment type="caution">
    <text evidence="3">The sequence shown here is derived from an EMBL/GenBank/DDBJ whole genome shotgun (WGS) entry which is preliminary data.</text>
</comment>
<keyword evidence="4" id="KW-1185">Reference proteome</keyword>
<evidence type="ECO:0000259" key="2">
    <source>
        <dbReference type="Pfam" id="PF18932"/>
    </source>
</evidence>
<dbReference type="OrthoDB" id="4774002at2"/>
<reference evidence="3 4" key="1">
    <citation type="submission" date="2016-09" db="EMBL/GenBank/DDBJ databases">
        <authorList>
            <person name="Capua I."/>
            <person name="De Benedictis P."/>
            <person name="Joannis T."/>
            <person name="Lombin L.H."/>
            <person name="Cattoli G."/>
        </authorList>
    </citation>
    <scope>NUCLEOTIDE SEQUENCE [LARGE SCALE GENOMIC DNA]</scope>
    <source>
        <strain evidence="3 4">ANC 4671</strain>
    </source>
</reference>
<dbReference type="GeneID" id="66213138"/>